<feature type="chain" id="PRO_5034209026" evidence="3">
    <location>
        <begin position="29"/>
        <end position="202"/>
    </location>
</feature>
<keyword evidence="2" id="KW-1133">Transmembrane helix</keyword>
<evidence type="ECO:0000256" key="1">
    <source>
        <dbReference type="SAM" id="MobiDB-lite"/>
    </source>
</evidence>
<feature type="signal peptide" evidence="3">
    <location>
        <begin position="1"/>
        <end position="28"/>
    </location>
</feature>
<feature type="transmembrane region" description="Helical" evidence="2">
    <location>
        <begin position="128"/>
        <end position="152"/>
    </location>
</feature>
<dbReference type="AlphaFoldDB" id="A0A8B7D3E9"/>
<organism evidence="4 5">
    <name type="scientific">Phoenix dactylifera</name>
    <name type="common">Date palm</name>
    <dbReference type="NCBI Taxonomy" id="42345"/>
    <lineage>
        <taxon>Eukaryota</taxon>
        <taxon>Viridiplantae</taxon>
        <taxon>Streptophyta</taxon>
        <taxon>Embryophyta</taxon>
        <taxon>Tracheophyta</taxon>
        <taxon>Spermatophyta</taxon>
        <taxon>Magnoliopsida</taxon>
        <taxon>Liliopsida</taxon>
        <taxon>Arecaceae</taxon>
        <taxon>Coryphoideae</taxon>
        <taxon>Phoeniceae</taxon>
        <taxon>Phoenix</taxon>
    </lineage>
</organism>
<proteinExistence type="predicted"/>
<keyword evidence="4" id="KW-1185">Reference proteome</keyword>
<dbReference type="OrthoDB" id="769005at2759"/>
<reference evidence="5" key="2">
    <citation type="submission" date="2025-08" db="UniProtKB">
        <authorList>
            <consortium name="RefSeq"/>
        </authorList>
    </citation>
    <scope>IDENTIFICATION</scope>
    <source>
        <tissue evidence="5">Young leaves</tissue>
    </source>
</reference>
<evidence type="ECO:0000313" key="5">
    <source>
        <dbReference type="RefSeq" id="XP_008811988.2"/>
    </source>
</evidence>
<keyword evidence="2" id="KW-0472">Membrane</keyword>
<protein>
    <submittedName>
        <fullName evidence="5">Uncharacterized protein LOC103722996</fullName>
    </submittedName>
</protein>
<accession>A0A8B7D3E9</accession>
<dbReference type="RefSeq" id="XP_008811988.2">
    <property type="nucleotide sequence ID" value="XM_008813766.4"/>
</dbReference>
<dbReference type="PANTHER" id="PTHR35107:SF2">
    <property type="entry name" value="EXPRESSED PROTEIN"/>
    <property type="match status" value="1"/>
</dbReference>
<sequence>MASSVAPAGAGAALLLAVLSLLSASATARPGVHFHPCNTLLISYTISSSSGDSVSGEPAKPRPTNFFTVYRIIRPFRTVYTASYSGDLFIRPAQIRRPELPRRAAVVPSESAAISFGVSSLQERAKDILVVVVSLLFGVGCGALTAATMYLVWSLVTNRYEICGTDGYPDEEDEIDDNPKKAGYVNIPAAEPAPSKEGYEGN</sequence>
<dbReference type="Proteomes" id="UP000228380">
    <property type="component" value="Chromosome 2"/>
</dbReference>
<gene>
    <name evidence="5" type="primary">LOC103722996</name>
</gene>
<reference evidence="4" key="1">
    <citation type="journal article" date="2019" name="Nat. Commun.">
        <title>Genome-wide association mapping of date palm fruit traits.</title>
        <authorList>
            <person name="Hazzouri K.M."/>
            <person name="Gros-Balthazard M."/>
            <person name="Flowers J.M."/>
            <person name="Copetti D."/>
            <person name="Lemansour A."/>
            <person name="Lebrun M."/>
            <person name="Masmoudi K."/>
            <person name="Ferrand S."/>
            <person name="Dhar M.I."/>
            <person name="Fresquez Z.A."/>
            <person name="Rosas U."/>
            <person name="Zhang J."/>
            <person name="Talag J."/>
            <person name="Lee S."/>
            <person name="Kudrna D."/>
            <person name="Powell R.F."/>
            <person name="Leitch I.J."/>
            <person name="Krueger R.R."/>
            <person name="Wing R.A."/>
            <person name="Amiri K.M.A."/>
            <person name="Purugganan M.D."/>
        </authorList>
    </citation>
    <scope>NUCLEOTIDE SEQUENCE [LARGE SCALE GENOMIC DNA]</scope>
    <source>
        <strain evidence="4">cv. Khalas</strain>
    </source>
</reference>
<dbReference type="PANTHER" id="PTHR35107">
    <property type="entry name" value="EXPRESSED PROTEIN"/>
    <property type="match status" value="1"/>
</dbReference>
<evidence type="ECO:0000256" key="3">
    <source>
        <dbReference type="SAM" id="SignalP"/>
    </source>
</evidence>
<dbReference type="KEGG" id="pda:103722996"/>
<evidence type="ECO:0000313" key="4">
    <source>
        <dbReference type="Proteomes" id="UP000228380"/>
    </source>
</evidence>
<name>A0A8B7D3E9_PHODC</name>
<feature type="region of interest" description="Disordered" evidence="1">
    <location>
        <begin position="169"/>
        <end position="202"/>
    </location>
</feature>
<keyword evidence="3" id="KW-0732">Signal</keyword>
<keyword evidence="2" id="KW-0812">Transmembrane</keyword>
<dbReference type="GeneID" id="103722996"/>
<evidence type="ECO:0000256" key="2">
    <source>
        <dbReference type="SAM" id="Phobius"/>
    </source>
</evidence>